<feature type="active site" description="Proton donor/acceptor" evidence="7">
    <location>
        <position position="130"/>
    </location>
</feature>
<gene>
    <name evidence="9" type="ORF">MACH21_02580</name>
</gene>
<dbReference type="PROSITE" id="PS52029">
    <property type="entry name" value="LD_TPASE"/>
    <property type="match status" value="1"/>
</dbReference>
<protein>
    <recommendedName>
        <fullName evidence="8">L,D-TPase catalytic domain-containing protein</fullName>
    </recommendedName>
</protein>
<dbReference type="SUPFAM" id="SSF141523">
    <property type="entry name" value="L,D-transpeptidase catalytic domain-like"/>
    <property type="match status" value="1"/>
</dbReference>
<dbReference type="GO" id="GO:0071555">
    <property type="term" value="P:cell wall organization"/>
    <property type="evidence" value="ECO:0007669"/>
    <property type="project" value="UniProtKB-UniRule"/>
</dbReference>
<dbReference type="PANTHER" id="PTHR38589">
    <property type="entry name" value="BLR0621 PROTEIN"/>
    <property type="match status" value="1"/>
</dbReference>
<dbReference type="InterPro" id="IPR038063">
    <property type="entry name" value="Transpep_catalytic_dom"/>
</dbReference>
<reference evidence="9 10" key="1">
    <citation type="submission" date="2023-01" db="EMBL/GenBank/DDBJ databases">
        <title>Complete genome sequence of Roseicyclus marinus strain Dej080120_10.</title>
        <authorList>
            <person name="Ueki S."/>
            <person name="Maruyama F."/>
        </authorList>
    </citation>
    <scope>NUCLEOTIDE SEQUENCE [LARGE SCALE GENOMIC DNA]</scope>
    <source>
        <strain evidence="9 10">Dej080120_10</strain>
    </source>
</reference>
<evidence type="ECO:0000256" key="4">
    <source>
        <dbReference type="ARBA" id="ARBA00022960"/>
    </source>
</evidence>
<evidence type="ECO:0000313" key="10">
    <source>
        <dbReference type="Proteomes" id="UP001337723"/>
    </source>
</evidence>
<keyword evidence="10" id="KW-1185">Reference proteome</keyword>
<dbReference type="RefSeq" id="WP_338273638.1">
    <property type="nucleotide sequence ID" value="NZ_AP027266.1"/>
</dbReference>
<dbReference type="AlphaFoldDB" id="A0AA48HH55"/>
<sequence>MKSTDMVVTPMGLRFRGRLFPCTFGRGGVVSARAKREGDGGTPAGVHRIVGCLYRPDRLARPCDWAVPIRPGDLWCDDPGHEDYNLMVRAPLTANHETLRRADPLYDIVLITDWNWPQAERGRGSGIFVHAWRRPGFPTAGCVALSPPDLRWIVARIGYQTRLVIPENLSQS</sequence>
<dbReference type="Pfam" id="PF03734">
    <property type="entry name" value="YkuD"/>
    <property type="match status" value="1"/>
</dbReference>
<dbReference type="EMBL" id="AP027266">
    <property type="protein sequence ID" value="BDW84081.1"/>
    <property type="molecule type" value="Genomic_DNA"/>
</dbReference>
<dbReference type="GO" id="GO:0008360">
    <property type="term" value="P:regulation of cell shape"/>
    <property type="evidence" value="ECO:0007669"/>
    <property type="project" value="UniProtKB-UniRule"/>
</dbReference>
<evidence type="ECO:0000256" key="5">
    <source>
        <dbReference type="ARBA" id="ARBA00022984"/>
    </source>
</evidence>
<evidence type="ECO:0000256" key="1">
    <source>
        <dbReference type="ARBA" id="ARBA00004752"/>
    </source>
</evidence>
<evidence type="ECO:0000256" key="7">
    <source>
        <dbReference type="PROSITE-ProRule" id="PRU01373"/>
    </source>
</evidence>
<dbReference type="PANTHER" id="PTHR38589:SF1">
    <property type="entry name" value="BLR0621 PROTEIN"/>
    <property type="match status" value="1"/>
</dbReference>
<name>A0AA48HH55_9RHOB</name>
<dbReference type="GO" id="GO:0004180">
    <property type="term" value="F:carboxypeptidase activity"/>
    <property type="evidence" value="ECO:0007669"/>
    <property type="project" value="UniProtKB-ARBA"/>
</dbReference>
<evidence type="ECO:0000256" key="3">
    <source>
        <dbReference type="ARBA" id="ARBA00022679"/>
    </source>
</evidence>
<comment type="pathway">
    <text evidence="1 7">Cell wall biogenesis; peptidoglycan biosynthesis.</text>
</comment>
<dbReference type="CDD" id="cd16913">
    <property type="entry name" value="YkuD_like"/>
    <property type="match status" value="1"/>
</dbReference>
<evidence type="ECO:0000256" key="2">
    <source>
        <dbReference type="ARBA" id="ARBA00005992"/>
    </source>
</evidence>
<accession>A0AA48HH55</accession>
<proteinExistence type="inferred from homology"/>
<dbReference type="GO" id="GO:0016740">
    <property type="term" value="F:transferase activity"/>
    <property type="evidence" value="ECO:0007669"/>
    <property type="project" value="UniProtKB-KW"/>
</dbReference>
<dbReference type="GO" id="GO:0009252">
    <property type="term" value="P:peptidoglycan biosynthetic process"/>
    <property type="evidence" value="ECO:0007669"/>
    <property type="project" value="UniProtKB-KW"/>
</dbReference>
<feature type="active site" description="Nucleophile" evidence="7">
    <location>
        <position position="142"/>
    </location>
</feature>
<evidence type="ECO:0000313" key="9">
    <source>
        <dbReference type="EMBL" id="BDW84081.1"/>
    </source>
</evidence>
<keyword evidence="6 7" id="KW-0961">Cell wall biogenesis/degradation</keyword>
<keyword evidence="5 7" id="KW-0573">Peptidoglycan synthesis</keyword>
<keyword evidence="3" id="KW-0808">Transferase</keyword>
<keyword evidence="4 7" id="KW-0133">Cell shape</keyword>
<dbReference type="InterPro" id="IPR005490">
    <property type="entry name" value="LD_TPept_cat_dom"/>
</dbReference>
<dbReference type="Proteomes" id="UP001337723">
    <property type="component" value="Chromosome"/>
</dbReference>
<organism evidence="9 10">
    <name type="scientific">Roseicyclus marinus</name>
    <dbReference type="NCBI Taxonomy" id="2161673"/>
    <lineage>
        <taxon>Bacteria</taxon>
        <taxon>Pseudomonadati</taxon>
        <taxon>Pseudomonadota</taxon>
        <taxon>Alphaproteobacteria</taxon>
        <taxon>Rhodobacterales</taxon>
        <taxon>Roseobacteraceae</taxon>
        <taxon>Roseicyclus</taxon>
    </lineage>
</organism>
<evidence type="ECO:0000256" key="6">
    <source>
        <dbReference type="ARBA" id="ARBA00023316"/>
    </source>
</evidence>
<feature type="domain" description="L,D-TPase catalytic" evidence="8">
    <location>
        <begin position="1"/>
        <end position="166"/>
    </location>
</feature>
<dbReference type="KEGG" id="rmai:MACH21_02580"/>
<comment type="similarity">
    <text evidence="2">Belongs to the YkuD family.</text>
</comment>
<evidence type="ECO:0000259" key="8">
    <source>
        <dbReference type="PROSITE" id="PS52029"/>
    </source>
</evidence>